<organism evidence="1 2">
    <name type="scientific">Chaetomium tenue</name>
    <dbReference type="NCBI Taxonomy" id="1854479"/>
    <lineage>
        <taxon>Eukaryota</taxon>
        <taxon>Fungi</taxon>
        <taxon>Dikarya</taxon>
        <taxon>Ascomycota</taxon>
        <taxon>Pezizomycotina</taxon>
        <taxon>Sordariomycetes</taxon>
        <taxon>Sordariomycetidae</taxon>
        <taxon>Sordariales</taxon>
        <taxon>Chaetomiaceae</taxon>
        <taxon>Chaetomium</taxon>
    </lineage>
</organism>
<dbReference type="EMBL" id="JAGIZQ010000001">
    <property type="protein sequence ID" value="KAH6650614.1"/>
    <property type="molecule type" value="Genomic_DNA"/>
</dbReference>
<comment type="caution">
    <text evidence="1">The sequence shown here is derived from an EMBL/GenBank/DDBJ whole genome shotgun (WGS) entry which is preliminary data.</text>
</comment>
<dbReference type="Proteomes" id="UP000724584">
    <property type="component" value="Unassembled WGS sequence"/>
</dbReference>
<reference evidence="1 2" key="1">
    <citation type="journal article" date="2021" name="Nat. Commun.">
        <title>Genetic determinants of endophytism in the Arabidopsis root mycobiome.</title>
        <authorList>
            <person name="Mesny F."/>
            <person name="Miyauchi S."/>
            <person name="Thiergart T."/>
            <person name="Pickel B."/>
            <person name="Atanasova L."/>
            <person name="Karlsson M."/>
            <person name="Huettel B."/>
            <person name="Barry K.W."/>
            <person name="Haridas S."/>
            <person name="Chen C."/>
            <person name="Bauer D."/>
            <person name="Andreopoulos W."/>
            <person name="Pangilinan J."/>
            <person name="LaButti K."/>
            <person name="Riley R."/>
            <person name="Lipzen A."/>
            <person name="Clum A."/>
            <person name="Drula E."/>
            <person name="Henrissat B."/>
            <person name="Kohler A."/>
            <person name="Grigoriev I.V."/>
            <person name="Martin F.M."/>
            <person name="Hacquard S."/>
        </authorList>
    </citation>
    <scope>NUCLEOTIDE SEQUENCE [LARGE SCALE GENOMIC DNA]</scope>
    <source>
        <strain evidence="1 2">MPI-SDFR-AT-0079</strain>
    </source>
</reference>
<evidence type="ECO:0000313" key="2">
    <source>
        <dbReference type="Proteomes" id="UP000724584"/>
    </source>
</evidence>
<keyword evidence="2" id="KW-1185">Reference proteome</keyword>
<accession>A0ACB7PN13</accession>
<protein>
    <submittedName>
        <fullName evidence="1">Uncharacterized protein</fullName>
    </submittedName>
</protein>
<evidence type="ECO:0000313" key="1">
    <source>
        <dbReference type="EMBL" id="KAH6650614.1"/>
    </source>
</evidence>
<gene>
    <name evidence="1" type="ORF">F5144DRAFT_53797</name>
</gene>
<sequence>MNSDDLMSDPGQSVNYVKPSNWNTKKFNDEYETQKHRLQDQRFSVADYPDPLAPRTPHPKQYPRGTNPELESKLQELIAQVKASAAGNAP</sequence>
<proteinExistence type="predicted"/>
<name>A0ACB7PN13_9PEZI</name>